<dbReference type="EMBL" id="BK016209">
    <property type="protein sequence ID" value="DAG02427.1"/>
    <property type="molecule type" value="Genomic_DNA"/>
</dbReference>
<sequence>MCCNDWNKLSFNERVQCYISKKEEIEAEYKSKLKALKEEAAADILANCPIKIGDVYVTEFNNAWGVKRQYYKITKLEANVNGSVHVYGCKLKLDKTWGKRDNIFMFIVSIHDNFAVEHYEKVENYVEPSKD</sequence>
<name>A0A8S5V711_9CAUD</name>
<proteinExistence type="predicted"/>
<evidence type="ECO:0000313" key="1">
    <source>
        <dbReference type="EMBL" id="DAG02427.1"/>
    </source>
</evidence>
<accession>A0A8S5V711</accession>
<reference evidence="1" key="1">
    <citation type="journal article" date="2021" name="Proc. Natl. Acad. Sci. U.S.A.">
        <title>A Catalog of Tens of Thousands of Viruses from Human Metagenomes Reveals Hidden Associations with Chronic Diseases.</title>
        <authorList>
            <person name="Tisza M.J."/>
            <person name="Buck C.B."/>
        </authorList>
    </citation>
    <scope>NUCLEOTIDE SEQUENCE</scope>
    <source>
        <strain evidence="1">CtXt06</strain>
    </source>
</reference>
<organism evidence="1">
    <name type="scientific">CrAss-like virus sp. ctXt06</name>
    <dbReference type="NCBI Taxonomy" id="2825837"/>
    <lineage>
        <taxon>Viruses</taxon>
        <taxon>Duplodnaviria</taxon>
        <taxon>Heunggongvirae</taxon>
        <taxon>Uroviricota</taxon>
        <taxon>Caudoviricetes</taxon>
        <taxon>Crassvirales</taxon>
    </lineage>
</organism>
<protein>
    <submittedName>
        <fullName evidence="1">Uncharacterized protein</fullName>
    </submittedName>
</protein>